<dbReference type="OrthoDB" id="1271275at2759"/>
<dbReference type="SUPFAM" id="SSF51110">
    <property type="entry name" value="alpha-D-mannose-specific plant lectins"/>
    <property type="match status" value="1"/>
</dbReference>
<dbReference type="PROSITE" id="PS50011">
    <property type="entry name" value="PROTEIN_KINASE_DOM"/>
    <property type="match status" value="1"/>
</dbReference>
<dbReference type="SMART" id="SM00108">
    <property type="entry name" value="B_lectin"/>
    <property type="match status" value="1"/>
</dbReference>
<dbReference type="CDD" id="cd00028">
    <property type="entry name" value="B_lectin"/>
    <property type="match status" value="1"/>
</dbReference>
<dbReference type="PIRSF" id="PIRSF000641">
    <property type="entry name" value="SRK"/>
    <property type="match status" value="1"/>
</dbReference>
<dbReference type="SMART" id="SM00473">
    <property type="entry name" value="PAN_AP"/>
    <property type="match status" value="1"/>
</dbReference>
<evidence type="ECO:0000313" key="19">
    <source>
        <dbReference type="RefSeq" id="XP_016436521.1"/>
    </source>
</evidence>
<keyword evidence="14" id="KW-0812">Transmembrane</keyword>
<keyword evidence="5 15" id="KW-0732">Signal</keyword>
<keyword evidence="14" id="KW-0472">Membrane</keyword>
<name>A0A1S3X9D4_TOBAC</name>
<dbReference type="GO" id="GO:0106310">
    <property type="term" value="F:protein serine kinase activity"/>
    <property type="evidence" value="ECO:0007669"/>
    <property type="project" value="RHEA"/>
</dbReference>
<keyword evidence="4 13" id="KW-0808">Transferase</keyword>
<evidence type="ECO:0000256" key="4">
    <source>
        <dbReference type="ARBA" id="ARBA00022679"/>
    </source>
</evidence>
<proteinExistence type="inferred from homology"/>
<dbReference type="PANTHER" id="PTHR27002">
    <property type="entry name" value="RECEPTOR-LIKE SERINE/THREONINE-PROTEIN KINASE SD1-8"/>
    <property type="match status" value="1"/>
</dbReference>
<evidence type="ECO:0000256" key="5">
    <source>
        <dbReference type="ARBA" id="ARBA00022729"/>
    </source>
</evidence>
<reference evidence="19" key="1">
    <citation type="submission" date="2025-08" db="UniProtKB">
        <authorList>
            <consortium name="RefSeq"/>
        </authorList>
    </citation>
    <scope>IDENTIFICATION</scope>
</reference>
<dbReference type="GO" id="GO:0005886">
    <property type="term" value="C:plasma membrane"/>
    <property type="evidence" value="ECO:0000318"/>
    <property type="project" value="GO_Central"/>
</dbReference>
<dbReference type="InterPro" id="IPR008271">
    <property type="entry name" value="Ser/Thr_kinase_AS"/>
</dbReference>
<evidence type="ECO:0000259" key="17">
    <source>
        <dbReference type="PROSITE" id="PS50927"/>
    </source>
</evidence>
<dbReference type="EC" id="2.7.11.1" evidence="13"/>
<dbReference type="STRING" id="4097.A0A1S3X9D4"/>
<dbReference type="Gene3D" id="2.90.10.10">
    <property type="entry name" value="Bulb-type lectin domain"/>
    <property type="match status" value="1"/>
</dbReference>
<dbReference type="SMART" id="SM00220">
    <property type="entry name" value="S_TKc"/>
    <property type="match status" value="1"/>
</dbReference>
<dbReference type="KEGG" id="nta:107762662"/>
<evidence type="ECO:0000259" key="16">
    <source>
        <dbReference type="PROSITE" id="PS50011"/>
    </source>
</evidence>
<dbReference type="AlphaFoldDB" id="A0A1S3X9D4"/>
<dbReference type="RefSeq" id="XP_016436521.1">
    <property type="nucleotide sequence ID" value="XM_016581035.1"/>
</dbReference>
<dbReference type="Pfam" id="PF00954">
    <property type="entry name" value="S_locus_glycop"/>
    <property type="match status" value="1"/>
</dbReference>
<evidence type="ECO:0000256" key="6">
    <source>
        <dbReference type="ARBA" id="ARBA00022741"/>
    </source>
</evidence>
<feature type="chain" id="PRO_5010295686" description="Receptor-like serine/threonine-protein kinase" evidence="15">
    <location>
        <begin position="25"/>
        <end position="838"/>
    </location>
</feature>
<dbReference type="GO" id="GO:0006955">
    <property type="term" value="P:immune response"/>
    <property type="evidence" value="ECO:0000318"/>
    <property type="project" value="GO_Central"/>
</dbReference>
<dbReference type="InterPro" id="IPR024171">
    <property type="entry name" value="SRK-like_kinase"/>
</dbReference>
<dbReference type="PANTHER" id="PTHR27002:SF988">
    <property type="entry name" value="RECEPTOR-LIKE SERINE_THREONINE-PROTEIN KINASE"/>
    <property type="match status" value="1"/>
</dbReference>
<dbReference type="InterPro" id="IPR001245">
    <property type="entry name" value="Ser-Thr/Tyr_kinase_cat_dom"/>
</dbReference>
<dbReference type="PROSITE" id="PS00108">
    <property type="entry name" value="PROTEIN_KINASE_ST"/>
    <property type="match status" value="1"/>
</dbReference>
<protein>
    <recommendedName>
        <fullName evidence="13">Receptor-like serine/threonine-protein kinase</fullName>
        <ecNumber evidence="13">2.7.11.1</ecNumber>
    </recommendedName>
</protein>
<keyword evidence="10" id="KW-0325">Glycoprotein</keyword>
<keyword evidence="9" id="KW-1015">Disulfide bond</keyword>
<dbReference type="GO" id="GO:0004674">
    <property type="term" value="F:protein serine/threonine kinase activity"/>
    <property type="evidence" value="ECO:0000318"/>
    <property type="project" value="GO_Central"/>
</dbReference>
<keyword evidence="6 13" id="KW-0547">Nucleotide-binding</keyword>
<dbReference type="CDD" id="cd01098">
    <property type="entry name" value="PAN_AP_plant"/>
    <property type="match status" value="1"/>
</dbReference>
<dbReference type="Gene3D" id="3.30.200.20">
    <property type="entry name" value="Phosphorylase Kinase, domain 1"/>
    <property type="match status" value="1"/>
</dbReference>
<dbReference type="InterPro" id="IPR003609">
    <property type="entry name" value="Pan_app"/>
</dbReference>
<feature type="domain" description="Protein kinase" evidence="16">
    <location>
        <begin position="525"/>
        <end position="811"/>
    </location>
</feature>
<keyword evidence="14" id="KW-1133">Transmembrane helix</keyword>
<dbReference type="FunFam" id="3.30.200.20:FF:000195">
    <property type="entry name" value="G-type lectin S-receptor-like serine/threonine-protein kinase"/>
    <property type="match status" value="1"/>
</dbReference>
<comment type="catalytic activity">
    <reaction evidence="11 13">
        <text>L-threonyl-[protein] + ATP = O-phospho-L-threonyl-[protein] + ADP + H(+)</text>
        <dbReference type="Rhea" id="RHEA:46608"/>
        <dbReference type="Rhea" id="RHEA-COMP:11060"/>
        <dbReference type="Rhea" id="RHEA-COMP:11605"/>
        <dbReference type="ChEBI" id="CHEBI:15378"/>
        <dbReference type="ChEBI" id="CHEBI:30013"/>
        <dbReference type="ChEBI" id="CHEBI:30616"/>
        <dbReference type="ChEBI" id="CHEBI:61977"/>
        <dbReference type="ChEBI" id="CHEBI:456216"/>
        <dbReference type="EC" id="2.7.11.1"/>
    </reaction>
</comment>
<dbReference type="PaxDb" id="4097-A0A1S3X9D4"/>
<dbReference type="Pfam" id="PF08276">
    <property type="entry name" value="PAN_2"/>
    <property type="match status" value="1"/>
</dbReference>
<dbReference type="InterPro" id="IPR011009">
    <property type="entry name" value="Kinase-like_dom_sf"/>
</dbReference>
<evidence type="ECO:0000256" key="14">
    <source>
        <dbReference type="SAM" id="Phobius"/>
    </source>
</evidence>
<keyword evidence="2" id="KW-1003">Cell membrane</keyword>
<feature type="domain" description="Apple" evidence="18">
    <location>
        <begin position="348"/>
        <end position="429"/>
    </location>
</feature>
<evidence type="ECO:0000256" key="15">
    <source>
        <dbReference type="SAM" id="SignalP"/>
    </source>
</evidence>
<keyword evidence="3 13" id="KW-0723">Serine/threonine-protein kinase</keyword>
<evidence type="ECO:0000256" key="9">
    <source>
        <dbReference type="ARBA" id="ARBA00023157"/>
    </source>
</evidence>
<sequence length="838" mass="95155">MVFQIITTTSFLLLFLLNSSFSFGQEEFSIGDRIGANKSIIMGVTIVSSSENFELGFFTPDNGSYYIGIWYKNISPQTIVWVANREKKLSFPEMANAEFTVRNGNLVLLNGFRQPIWRTNIKYYTKPDSVIAVLGNDGNFVLRDGSNSTSPLLWQSFDNPSNTYMPGSKLSYNKHTKAMQYITSWRSLEDPSPGPYTVEINPTNGQIRAMWNRTEEYWNSGTWDGDRFSNVPYNIPNTTVNYTYINNDNEVYYAHTFFSPLVTSRFVIDVTGVMKQFTWLDSSHQWNVIFLQPTQPCDVYAYCGAFGTCNPISSSVCSCFPGFVPRLDTDWHLDIFSQGCVRETNLSCGNSSAPFRDRFWMMSDVTLPKHYHTVKATRAECESTCFKNCSCTAYAYDGVECLTWTKELLNLQQLSQDDQRGRNLFIKLAASDFPSDQALNRKQSTARLKVTIILATAFVTILLACCAFTYFYCRRRMANRKGQRNLLDHLKSRVNPNDLTNEDDDNTLDVRCFSFESILAATDQFSEANMLGRGGFGPVYKGKFLGGREIAVKRLSTQSRQGIEEFTNEVLLIARVQHRNLVRLLGYCVKGNEKIVLYEYMLNKSLDTFIFDQQNRTLLDWRKRFDIILGIARGMSYLHHDSRLTIIHRDLKTSNILLDEEMDPKISDFGLARIVQGDFTQANTKKIVGTYGYMSPEYALNGSFSTKSDVFSFGVIILEILSGRRNTGFYQCDEARNLIEYAWGLWNEERAINLVDESLLETCNIDEAIKCINIGLLCVQENPCGRPSMSNVIVMLGGESMILPRPNHPAFVARTTISSESITSSTKNGLTITIEQGR</sequence>
<comment type="similarity">
    <text evidence="13">Belongs to the protein kinase superfamily. Ser/Thr protein kinase family.</text>
</comment>
<evidence type="ECO:0000256" key="12">
    <source>
        <dbReference type="ARBA" id="ARBA00048679"/>
    </source>
</evidence>
<dbReference type="Gene3D" id="1.10.510.10">
    <property type="entry name" value="Transferase(Phosphotransferase) domain 1"/>
    <property type="match status" value="1"/>
</dbReference>
<dbReference type="Pfam" id="PF01453">
    <property type="entry name" value="B_lectin"/>
    <property type="match status" value="1"/>
</dbReference>
<dbReference type="CDD" id="cd14066">
    <property type="entry name" value="STKc_IRAK"/>
    <property type="match status" value="1"/>
</dbReference>
<dbReference type="InterPro" id="IPR036426">
    <property type="entry name" value="Bulb-type_lectin_dom_sf"/>
</dbReference>
<dbReference type="GO" id="GO:0048544">
    <property type="term" value="P:recognition of pollen"/>
    <property type="evidence" value="ECO:0007669"/>
    <property type="project" value="InterPro"/>
</dbReference>
<keyword evidence="8 13" id="KW-0067">ATP-binding</keyword>
<evidence type="ECO:0000256" key="8">
    <source>
        <dbReference type="ARBA" id="ARBA00022840"/>
    </source>
</evidence>
<evidence type="ECO:0000256" key="2">
    <source>
        <dbReference type="ARBA" id="ARBA00022475"/>
    </source>
</evidence>
<evidence type="ECO:0000256" key="1">
    <source>
        <dbReference type="ARBA" id="ARBA00004251"/>
    </source>
</evidence>
<dbReference type="FunFam" id="1.10.510.10:FF:000060">
    <property type="entry name" value="G-type lectin S-receptor-like serine/threonine-protein kinase"/>
    <property type="match status" value="1"/>
</dbReference>
<feature type="transmembrane region" description="Helical" evidence="14">
    <location>
        <begin position="450"/>
        <end position="473"/>
    </location>
</feature>
<dbReference type="Pfam" id="PF07714">
    <property type="entry name" value="PK_Tyr_Ser-Thr"/>
    <property type="match status" value="1"/>
</dbReference>
<dbReference type="InterPro" id="IPR000719">
    <property type="entry name" value="Prot_kinase_dom"/>
</dbReference>
<dbReference type="InterPro" id="IPR000858">
    <property type="entry name" value="S_locus_glycoprot_dom"/>
</dbReference>
<feature type="domain" description="Bulb-type lectin" evidence="17">
    <location>
        <begin position="31"/>
        <end position="155"/>
    </location>
</feature>
<dbReference type="GO" id="GO:0007165">
    <property type="term" value="P:signal transduction"/>
    <property type="evidence" value="ECO:0000318"/>
    <property type="project" value="GO_Central"/>
</dbReference>
<dbReference type="OMA" id="CNIDEAI"/>
<comment type="subcellular location">
    <subcellularLocation>
        <location evidence="1">Cell membrane</location>
        <topology evidence="1">Single-pass type I membrane protein</topology>
    </subcellularLocation>
</comment>
<keyword evidence="7 13" id="KW-0418">Kinase</keyword>
<dbReference type="PROSITE" id="PS50948">
    <property type="entry name" value="PAN"/>
    <property type="match status" value="1"/>
</dbReference>
<evidence type="ECO:0000256" key="3">
    <source>
        <dbReference type="ARBA" id="ARBA00022527"/>
    </source>
</evidence>
<comment type="catalytic activity">
    <reaction evidence="12 13">
        <text>L-seryl-[protein] + ATP = O-phospho-L-seryl-[protein] + ADP + H(+)</text>
        <dbReference type="Rhea" id="RHEA:17989"/>
        <dbReference type="Rhea" id="RHEA-COMP:9863"/>
        <dbReference type="Rhea" id="RHEA-COMP:11604"/>
        <dbReference type="ChEBI" id="CHEBI:15378"/>
        <dbReference type="ChEBI" id="CHEBI:29999"/>
        <dbReference type="ChEBI" id="CHEBI:30616"/>
        <dbReference type="ChEBI" id="CHEBI:83421"/>
        <dbReference type="ChEBI" id="CHEBI:456216"/>
        <dbReference type="EC" id="2.7.11.1"/>
    </reaction>
</comment>
<accession>A0A1S3X9D4</accession>
<evidence type="ECO:0000259" key="18">
    <source>
        <dbReference type="PROSITE" id="PS50948"/>
    </source>
</evidence>
<evidence type="ECO:0000256" key="11">
    <source>
        <dbReference type="ARBA" id="ARBA00047899"/>
    </source>
</evidence>
<dbReference type="GO" id="GO:0005524">
    <property type="term" value="F:ATP binding"/>
    <property type="evidence" value="ECO:0007669"/>
    <property type="project" value="UniProtKB-KW"/>
</dbReference>
<gene>
    <name evidence="19" type="primary">LOC107762662</name>
</gene>
<dbReference type="SUPFAM" id="SSF56112">
    <property type="entry name" value="Protein kinase-like (PK-like)"/>
    <property type="match status" value="1"/>
</dbReference>
<evidence type="ECO:0000256" key="7">
    <source>
        <dbReference type="ARBA" id="ARBA00022777"/>
    </source>
</evidence>
<evidence type="ECO:0000256" key="10">
    <source>
        <dbReference type="ARBA" id="ARBA00023180"/>
    </source>
</evidence>
<dbReference type="PROSITE" id="PS50927">
    <property type="entry name" value="BULB_LECTIN"/>
    <property type="match status" value="1"/>
</dbReference>
<organism evidence="19">
    <name type="scientific">Nicotiana tabacum</name>
    <name type="common">Common tobacco</name>
    <dbReference type="NCBI Taxonomy" id="4097"/>
    <lineage>
        <taxon>Eukaryota</taxon>
        <taxon>Viridiplantae</taxon>
        <taxon>Streptophyta</taxon>
        <taxon>Embryophyta</taxon>
        <taxon>Tracheophyta</taxon>
        <taxon>Spermatophyta</taxon>
        <taxon>Magnoliopsida</taxon>
        <taxon>eudicotyledons</taxon>
        <taxon>Gunneridae</taxon>
        <taxon>Pentapetalae</taxon>
        <taxon>asterids</taxon>
        <taxon>lamiids</taxon>
        <taxon>Solanales</taxon>
        <taxon>Solanaceae</taxon>
        <taxon>Nicotianoideae</taxon>
        <taxon>Nicotianeae</taxon>
        <taxon>Nicotiana</taxon>
    </lineage>
</organism>
<feature type="signal peptide" evidence="15">
    <location>
        <begin position="1"/>
        <end position="24"/>
    </location>
</feature>
<evidence type="ECO:0000256" key="13">
    <source>
        <dbReference type="PIRNR" id="PIRNR000641"/>
    </source>
</evidence>
<dbReference type="InterPro" id="IPR001480">
    <property type="entry name" value="Bulb-type_lectin_dom"/>
</dbReference>
<dbReference type="SMR" id="A0A1S3X9D4"/>